<feature type="transmembrane region" description="Helical" evidence="2">
    <location>
        <begin position="50"/>
        <end position="70"/>
    </location>
</feature>
<gene>
    <name evidence="3" type="ORF">DFR68_101710</name>
</gene>
<evidence type="ECO:0000256" key="2">
    <source>
        <dbReference type="SAM" id="Phobius"/>
    </source>
</evidence>
<dbReference type="Proteomes" id="UP000255355">
    <property type="component" value="Unassembled WGS sequence"/>
</dbReference>
<name>A0A370HF53_9NOCA</name>
<dbReference type="EMBL" id="QQAZ01000001">
    <property type="protein sequence ID" value="RDI55874.1"/>
    <property type="molecule type" value="Genomic_DNA"/>
</dbReference>
<dbReference type="STRING" id="1210089.GCA_001613165_02005"/>
<reference evidence="3 4" key="1">
    <citation type="submission" date="2018-07" db="EMBL/GenBank/DDBJ databases">
        <title>Genomic Encyclopedia of Type Strains, Phase IV (KMG-IV): sequencing the most valuable type-strain genomes for metagenomic binning, comparative biology and taxonomic classification.</title>
        <authorList>
            <person name="Goeker M."/>
        </authorList>
    </citation>
    <scope>NUCLEOTIDE SEQUENCE [LARGE SCALE GENOMIC DNA]</scope>
    <source>
        <strain evidence="3 4">DSM 44952</strain>
    </source>
</reference>
<evidence type="ECO:0000256" key="1">
    <source>
        <dbReference type="SAM" id="MobiDB-lite"/>
    </source>
</evidence>
<keyword evidence="4" id="KW-1185">Reference proteome</keyword>
<evidence type="ECO:0000313" key="4">
    <source>
        <dbReference type="Proteomes" id="UP000255355"/>
    </source>
</evidence>
<feature type="transmembrane region" description="Helical" evidence="2">
    <location>
        <begin position="76"/>
        <end position="95"/>
    </location>
</feature>
<dbReference type="AlphaFoldDB" id="A0A370HF53"/>
<dbReference type="RefSeq" id="WP_246010752.1">
    <property type="nucleotide sequence ID" value="NZ_QQAZ01000001.1"/>
</dbReference>
<evidence type="ECO:0000313" key="3">
    <source>
        <dbReference type="EMBL" id="RDI55874.1"/>
    </source>
</evidence>
<sequence>MPGISKHPTDPTFSDLPGAGRRRRYSPDTRRTSRSRAGESVADARNWPGMTLVGVGLIALAATLTAAGYGFIGWTVLGAVATVACFVAGGVLVAAEHRRIRSRDGDRLPDPGGH</sequence>
<organism evidence="3 4">
    <name type="scientific">Nocardia mexicana</name>
    <dbReference type="NCBI Taxonomy" id="279262"/>
    <lineage>
        <taxon>Bacteria</taxon>
        <taxon>Bacillati</taxon>
        <taxon>Actinomycetota</taxon>
        <taxon>Actinomycetes</taxon>
        <taxon>Mycobacteriales</taxon>
        <taxon>Nocardiaceae</taxon>
        <taxon>Nocardia</taxon>
    </lineage>
</organism>
<comment type="caution">
    <text evidence="3">The sequence shown here is derived from an EMBL/GenBank/DDBJ whole genome shotgun (WGS) entry which is preliminary data.</text>
</comment>
<protein>
    <submittedName>
        <fullName evidence="3">Uncharacterized protein</fullName>
    </submittedName>
</protein>
<feature type="region of interest" description="Disordered" evidence="1">
    <location>
        <begin position="1"/>
        <end position="41"/>
    </location>
</feature>
<keyword evidence="2" id="KW-1133">Transmembrane helix</keyword>
<keyword evidence="2" id="KW-0472">Membrane</keyword>
<keyword evidence="2" id="KW-0812">Transmembrane</keyword>
<proteinExistence type="predicted"/>
<accession>A0A370HF53</accession>